<dbReference type="Ensembl" id="ENSPCET00000010313.1">
    <property type="protein sequence ID" value="ENSPCEP00000009977.1"/>
    <property type="gene ID" value="ENSPCEG00000007939.1"/>
</dbReference>
<evidence type="ECO:0000256" key="2">
    <source>
        <dbReference type="ARBA" id="ARBA00004613"/>
    </source>
</evidence>
<dbReference type="InterPro" id="IPR020857">
    <property type="entry name" value="Serum_albumin_CS"/>
</dbReference>
<sequence>MKVLIVLLLAVVSLCHALQRGRDYMQDKVCQDFISMGKDNFRSGVIIMNSKKFSSATFEEISHLVKEVVSLAEKCCAPGTDPNCYEDGSSALSAKSCDENSPFPEHAGIATCCTHQGLERKLCLAALHQPAKEIPTYVEPSNEELCEAFKKDPRDFADRFTHEYSSNYGQAPLPVLAGSIKSYLSMVGTCCTSPSPTVCFLKEKLERKTLSILTAMSNRVCSRYAVYGKEKSKFRPLPLHPSLQASSIFGPLPAPSSRMVSLGTWFLVPRVCQNSEFYSCGLVLQPQTSNRALVMLAQKIPSASFEDIFPLAEDSAEVFSKCCDSMAEDCMQKELSELTTKICTKLSSKDERFADCCRGNNLMENYLCMYSLQPAKSTQLPEIQKPTDEQLCSDDGSHQKERYVFEIARRNTNIPEVFLSKLYDVFHNVIDKCCSAADSIACLTSKRPQLRAEIFRFLAKANELCGEYTTLTFLEFKQRLKESFSKTLPDATPDFLTQLVEQRADFASTCCIMNAPPTYCSLKIKTEIGHTCDHDSCILI</sequence>
<evidence type="ECO:0000256" key="4">
    <source>
        <dbReference type="ARBA" id="ARBA00022448"/>
    </source>
</evidence>
<dbReference type="AlphaFoldDB" id="A0A8C8RSK6"/>
<keyword evidence="4" id="KW-0813">Transport</keyword>
<dbReference type="Gene3D" id="1.10.246.10">
    <property type="match status" value="5"/>
</dbReference>
<dbReference type="GO" id="GO:0005737">
    <property type="term" value="C:cytoplasm"/>
    <property type="evidence" value="ECO:0007669"/>
    <property type="project" value="TreeGrafter"/>
</dbReference>
<evidence type="ECO:0000256" key="13">
    <source>
        <dbReference type="ARBA" id="ARBA00032443"/>
    </source>
</evidence>
<feature type="signal peptide" evidence="15">
    <location>
        <begin position="1"/>
        <end position="17"/>
    </location>
</feature>
<evidence type="ECO:0000256" key="14">
    <source>
        <dbReference type="ARBA" id="ARBA00046813"/>
    </source>
</evidence>
<evidence type="ECO:0000256" key="6">
    <source>
        <dbReference type="ARBA" id="ARBA00022729"/>
    </source>
</evidence>
<dbReference type="GO" id="GO:0072562">
    <property type="term" value="C:blood microparticle"/>
    <property type="evidence" value="ECO:0007669"/>
    <property type="project" value="TreeGrafter"/>
</dbReference>
<evidence type="ECO:0000256" key="7">
    <source>
        <dbReference type="ARBA" id="ARBA00022737"/>
    </source>
</evidence>
<dbReference type="SMART" id="SM00103">
    <property type="entry name" value="ALBUMIN"/>
    <property type="match status" value="2"/>
</dbReference>
<keyword evidence="11" id="KW-0009">Actin-binding</keyword>
<comment type="subunit">
    <text evidence="14">Associates with membrane-bound immunoglobulin on the surface of B-lymphocytes and with IgG Fc receptor on the membranes of T-lymphocytes. Interacts with LRP2; the interaction is required for renal uptake of GC in complex with 25-hydroxyvitamin D3.</text>
</comment>
<comment type="subcellular location">
    <subcellularLocation>
        <location evidence="2">Secreted</location>
    </subcellularLocation>
</comment>
<dbReference type="GO" id="GO:0090482">
    <property type="term" value="F:vitamin transmembrane transporter activity"/>
    <property type="evidence" value="ECO:0007669"/>
    <property type="project" value="InterPro"/>
</dbReference>
<dbReference type="InterPro" id="IPR020858">
    <property type="entry name" value="Serum_albumin-like"/>
</dbReference>
<evidence type="ECO:0000313" key="17">
    <source>
        <dbReference type="Ensembl" id="ENSPCEP00000009977.1"/>
    </source>
</evidence>
<reference evidence="17" key="1">
    <citation type="submission" date="2025-08" db="UniProtKB">
        <authorList>
            <consortium name="Ensembl"/>
        </authorList>
    </citation>
    <scope>IDENTIFICATION</scope>
</reference>
<feature type="domain" description="Albumin" evidence="16">
    <location>
        <begin position="17"/>
        <end position="209"/>
    </location>
</feature>
<dbReference type="SUPFAM" id="SSF48552">
    <property type="entry name" value="Serum albumin-like"/>
    <property type="match status" value="3"/>
</dbReference>
<dbReference type="PANTHER" id="PTHR11385">
    <property type="entry name" value="SERUM ALBUMIN-RELATED"/>
    <property type="match status" value="1"/>
</dbReference>
<dbReference type="InterPro" id="IPR000213">
    <property type="entry name" value="VitD-bd"/>
</dbReference>
<dbReference type="CDD" id="cd00015">
    <property type="entry name" value="ALBUMIN"/>
    <property type="match status" value="1"/>
</dbReference>
<dbReference type="PROSITE" id="PS00212">
    <property type="entry name" value="ALBUMIN_1"/>
    <property type="match status" value="1"/>
</dbReference>
<dbReference type="PRINTS" id="PR00802">
    <property type="entry name" value="SERUMALBUMIN"/>
</dbReference>
<keyword evidence="10" id="KW-0325">Glycoprotein</keyword>
<comment type="function">
    <text evidence="1">Involved in vitamin D transport and storage, scavenging of extracellular G-actin, enhancement of the chemotactic activity of C5 alpha for neutrophils in inflammation and macrophage activation.</text>
</comment>
<keyword evidence="7" id="KW-0677">Repeat</keyword>
<evidence type="ECO:0000256" key="12">
    <source>
        <dbReference type="ARBA" id="ARBA00029834"/>
    </source>
</evidence>
<evidence type="ECO:0000256" key="8">
    <source>
        <dbReference type="ARBA" id="ARBA00022897"/>
    </source>
</evidence>
<evidence type="ECO:0000256" key="3">
    <source>
        <dbReference type="ARBA" id="ARBA00020134"/>
    </source>
</evidence>
<keyword evidence="6 15" id="KW-0732">Signal</keyword>
<evidence type="ECO:0000256" key="10">
    <source>
        <dbReference type="ARBA" id="ARBA00023180"/>
    </source>
</evidence>
<protein>
    <recommendedName>
        <fullName evidence="3">Vitamin D-binding protein</fullName>
    </recommendedName>
    <alternativeName>
        <fullName evidence="12">Gc-globulin</fullName>
    </alternativeName>
    <alternativeName>
        <fullName evidence="13">Group-specific component</fullName>
    </alternativeName>
</protein>
<keyword evidence="8" id="KW-0848">Vitamin D</keyword>
<dbReference type="PRINTS" id="PR00804">
    <property type="entry name" value="VITAMNDBNDNG"/>
</dbReference>
<dbReference type="GO" id="GO:0005499">
    <property type="term" value="F:vitamin D binding"/>
    <property type="evidence" value="ECO:0007669"/>
    <property type="project" value="UniProtKB-KW"/>
</dbReference>
<name>A0A8C8RSK6_9SAUR</name>
<evidence type="ECO:0000259" key="16">
    <source>
        <dbReference type="PROSITE" id="PS51438"/>
    </source>
</evidence>
<proteinExistence type="predicted"/>
<evidence type="ECO:0000256" key="5">
    <source>
        <dbReference type="ARBA" id="ARBA00022525"/>
    </source>
</evidence>
<dbReference type="Proteomes" id="UP000694393">
    <property type="component" value="Unplaced"/>
</dbReference>
<keyword evidence="5" id="KW-0964">Secreted</keyword>
<evidence type="ECO:0000256" key="15">
    <source>
        <dbReference type="SAM" id="SignalP"/>
    </source>
</evidence>
<evidence type="ECO:0000256" key="9">
    <source>
        <dbReference type="ARBA" id="ARBA00023157"/>
    </source>
</evidence>
<dbReference type="InterPro" id="IPR000264">
    <property type="entry name" value="ALB/AFP/VDB"/>
</dbReference>
<reference evidence="17" key="2">
    <citation type="submission" date="2025-09" db="UniProtKB">
        <authorList>
            <consortium name="Ensembl"/>
        </authorList>
    </citation>
    <scope>IDENTIFICATION</scope>
</reference>
<dbReference type="PROSITE" id="PS51438">
    <property type="entry name" value="ALBUMIN_2"/>
    <property type="match status" value="2"/>
</dbReference>
<organism evidence="17 18">
    <name type="scientific">Pelusios castaneus</name>
    <name type="common">West African mud turtle</name>
    <dbReference type="NCBI Taxonomy" id="367368"/>
    <lineage>
        <taxon>Eukaryota</taxon>
        <taxon>Metazoa</taxon>
        <taxon>Chordata</taxon>
        <taxon>Craniata</taxon>
        <taxon>Vertebrata</taxon>
        <taxon>Euteleostomi</taxon>
        <taxon>Archelosauria</taxon>
        <taxon>Testudinata</taxon>
        <taxon>Testudines</taxon>
        <taxon>Pleurodira</taxon>
        <taxon>Pelomedusidae</taxon>
        <taxon>Pelusios</taxon>
    </lineage>
</organism>
<feature type="domain" description="Albumin" evidence="16">
    <location>
        <begin position="266"/>
        <end position="452"/>
    </location>
</feature>
<dbReference type="GO" id="GO:0003779">
    <property type="term" value="F:actin binding"/>
    <property type="evidence" value="ECO:0007669"/>
    <property type="project" value="UniProtKB-KW"/>
</dbReference>
<accession>A0A8C8RSK6</accession>
<evidence type="ECO:0000313" key="18">
    <source>
        <dbReference type="Proteomes" id="UP000694393"/>
    </source>
</evidence>
<keyword evidence="9" id="KW-1015">Disulfide bond</keyword>
<dbReference type="Pfam" id="PF09164">
    <property type="entry name" value="VitD-bind_III"/>
    <property type="match status" value="1"/>
</dbReference>
<evidence type="ECO:0000256" key="11">
    <source>
        <dbReference type="ARBA" id="ARBA00023203"/>
    </source>
</evidence>
<evidence type="ECO:0000256" key="1">
    <source>
        <dbReference type="ARBA" id="ARBA00002354"/>
    </source>
</evidence>
<dbReference type="InterPro" id="IPR014760">
    <property type="entry name" value="Serum_albumin_N"/>
</dbReference>
<feature type="chain" id="PRO_5034540332" description="Vitamin D-binding protein" evidence="15">
    <location>
        <begin position="18"/>
        <end position="540"/>
    </location>
</feature>
<keyword evidence="18" id="KW-1185">Reference proteome</keyword>
<dbReference type="PANTHER" id="PTHR11385:SF11">
    <property type="entry name" value="VITAMIN D-BINDING PROTEIN"/>
    <property type="match status" value="1"/>
</dbReference>
<dbReference type="InterPro" id="IPR015247">
    <property type="entry name" value="VitD-bind_III"/>
</dbReference>
<dbReference type="Pfam" id="PF00273">
    <property type="entry name" value="Serum_albumin"/>
    <property type="match status" value="2"/>
</dbReference>